<comment type="caution">
    <text evidence="2">The sequence shown here is derived from an EMBL/GenBank/DDBJ whole genome shotgun (WGS) entry which is preliminary data.</text>
</comment>
<dbReference type="InterPro" id="IPR013103">
    <property type="entry name" value="RVT_2"/>
</dbReference>
<sequence length="237" mass="26035">MTPPEGYSVELGMVCKFERSLYCLKQASRQWNIEFTTKLQEYDFVQSAHDYCLFVKTTDSGLLALLVYIDDILLTGLSMEDIQDIRLSEAKAASTPFPQGLKLTADCGALLQSPDSYRCSLTGFCIFLGDALISWKTKKQTMVSRSTTETEYCSMAAVVCEIRWISYFLCDFGISVLLPIALHCDNKLGLVSPVPSPVGGGADEISTVAATIRAAIVVDLEEVAVRRTEKATLLENG</sequence>
<dbReference type="PANTHER" id="PTHR11439">
    <property type="entry name" value="GAG-POL-RELATED RETROTRANSPOSON"/>
    <property type="match status" value="1"/>
</dbReference>
<dbReference type="CDD" id="cd09272">
    <property type="entry name" value="RNase_HI_RT_Ty1"/>
    <property type="match status" value="1"/>
</dbReference>
<dbReference type="AlphaFoldDB" id="A0AAW2XLS2"/>
<feature type="domain" description="Reverse transcriptase Ty1/copia-type" evidence="1">
    <location>
        <begin position="1"/>
        <end position="89"/>
    </location>
</feature>
<proteinExistence type="predicted"/>
<gene>
    <name evidence="2" type="ORF">Slati_1360800</name>
</gene>
<dbReference type="EMBL" id="JACGWN010000004">
    <property type="protein sequence ID" value="KAL0453827.1"/>
    <property type="molecule type" value="Genomic_DNA"/>
</dbReference>
<reference evidence="2" key="1">
    <citation type="submission" date="2020-06" db="EMBL/GenBank/DDBJ databases">
        <authorList>
            <person name="Li T."/>
            <person name="Hu X."/>
            <person name="Zhang T."/>
            <person name="Song X."/>
            <person name="Zhang H."/>
            <person name="Dai N."/>
            <person name="Sheng W."/>
            <person name="Hou X."/>
            <person name="Wei L."/>
        </authorList>
    </citation>
    <scope>NUCLEOTIDE SEQUENCE</scope>
    <source>
        <strain evidence="2">KEN1</strain>
        <tissue evidence="2">Leaf</tissue>
    </source>
</reference>
<reference evidence="2" key="2">
    <citation type="journal article" date="2024" name="Plant">
        <title>Genomic evolution and insights into agronomic trait innovations of Sesamum species.</title>
        <authorList>
            <person name="Miao H."/>
            <person name="Wang L."/>
            <person name="Qu L."/>
            <person name="Liu H."/>
            <person name="Sun Y."/>
            <person name="Le M."/>
            <person name="Wang Q."/>
            <person name="Wei S."/>
            <person name="Zheng Y."/>
            <person name="Lin W."/>
            <person name="Duan Y."/>
            <person name="Cao H."/>
            <person name="Xiong S."/>
            <person name="Wang X."/>
            <person name="Wei L."/>
            <person name="Li C."/>
            <person name="Ma Q."/>
            <person name="Ju M."/>
            <person name="Zhao R."/>
            <person name="Li G."/>
            <person name="Mu C."/>
            <person name="Tian Q."/>
            <person name="Mei H."/>
            <person name="Zhang T."/>
            <person name="Gao T."/>
            <person name="Zhang H."/>
        </authorList>
    </citation>
    <scope>NUCLEOTIDE SEQUENCE</scope>
    <source>
        <strain evidence="2">KEN1</strain>
    </source>
</reference>
<dbReference type="Pfam" id="PF07727">
    <property type="entry name" value="RVT_2"/>
    <property type="match status" value="1"/>
</dbReference>
<protein>
    <submittedName>
        <fullName evidence="2">Retrovirus-related Pol polyprotein from transposon RE2</fullName>
    </submittedName>
</protein>
<evidence type="ECO:0000313" key="2">
    <source>
        <dbReference type="EMBL" id="KAL0453827.1"/>
    </source>
</evidence>
<name>A0AAW2XLS2_9LAMI</name>
<dbReference type="PANTHER" id="PTHR11439:SF470">
    <property type="entry name" value="CYSTEINE-RICH RLK (RECEPTOR-LIKE PROTEIN KINASE) 8"/>
    <property type="match status" value="1"/>
</dbReference>
<organism evidence="2">
    <name type="scientific">Sesamum latifolium</name>
    <dbReference type="NCBI Taxonomy" id="2727402"/>
    <lineage>
        <taxon>Eukaryota</taxon>
        <taxon>Viridiplantae</taxon>
        <taxon>Streptophyta</taxon>
        <taxon>Embryophyta</taxon>
        <taxon>Tracheophyta</taxon>
        <taxon>Spermatophyta</taxon>
        <taxon>Magnoliopsida</taxon>
        <taxon>eudicotyledons</taxon>
        <taxon>Gunneridae</taxon>
        <taxon>Pentapetalae</taxon>
        <taxon>asterids</taxon>
        <taxon>lamiids</taxon>
        <taxon>Lamiales</taxon>
        <taxon>Pedaliaceae</taxon>
        <taxon>Sesamum</taxon>
    </lineage>
</organism>
<evidence type="ECO:0000259" key="1">
    <source>
        <dbReference type="Pfam" id="PF07727"/>
    </source>
</evidence>
<accession>A0AAW2XLS2</accession>